<keyword evidence="1" id="KW-0328">Glycosyltransferase</keyword>
<evidence type="ECO:0000256" key="6">
    <source>
        <dbReference type="ARBA" id="ARBA00023180"/>
    </source>
</evidence>
<dbReference type="PANTHER" id="PTHR20961:SF38">
    <property type="entry name" value="PROTEIN O-LINKED-MANNOSE BETA-1,4-N-ACETYLGLUCOSAMINYLTRANSFERASE 2"/>
    <property type="match status" value="1"/>
</dbReference>
<dbReference type="EMBL" id="JAIZAY010000005">
    <property type="protein sequence ID" value="KAJ8041310.1"/>
    <property type="molecule type" value="Genomic_DNA"/>
</dbReference>
<dbReference type="Proteomes" id="UP001152320">
    <property type="component" value="Chromosome 5"/>
</dbReference>
<dbReference type="SUPFAM" id="SSF49265">
    <property type="entry name" value="Fibronectin type III"/>
    <property type="match status" value="1"/>
</dbReference>
<evidence type="ECO:0000256" key="7">
    <source>
        <dbReference type="ARBA" id="ARBA00037847"/>
    </source>
</evidence>
<dbReference type="OrthoDB" id="529273at2759"/>
<proteinExistence type="predicted"/>
<dbReference type="InterPro" id="IPR036116">
    <property type="entry name" value="FN3_sf"/>
</dbReference>
<dbReference type="GO" id="GO:0005783">
    <property type="term" value="C:endoplasmic reticulum"/>
    <property type="evidence" value="ECO:0007669"/>
    <property type="project" value="TreeGrafter"/>
</dbReference>
<dbReference type="InterPro" id="IPR007657">
    <property type="entry name" value="Glycosyltransferase_61"/>
</dbReference>
<keyword evidence="6" id="KW-0325">Glycoprotein</keyword>
<sequence length="600" mass="68433">MACVCVYVCVYVRVWVKGHLGSPRGQSLKTLLTGNLEFEERMMGIYRAEVIGIVLAVAVLGPAIWLCTNQEKGQEYTQADSIQGTSVWCSGSNNVDRLCHFKNLCFSSVYDSFLFIHAEESILNGIPYQRFEPALVDLSSVADHNTQYFHYVDVAVENVIYMPHRHHIYKTGKYLLFNRFNPSNLMHIFHDDLLPIFFTILHHDLSNVTLVAFEGWVEGEYFDLYRLFSKEEPVLKMDLMETGDGLTCFQEVYVGLSKLSTWYQYGFSTPQGPLPNLNVTSFHIKHFRERVQKMLNISKTCPSESMHGVIVSREENRLLLNEDDLALTISHVFNIRVVFLSLESQSLSEIIKGVSCAKILVGVHGSLLVLSMFLPPTSILLEIFPYAINPDHYTPYKTLVSLPGMNIVYASWRNTDVEKTVYHEDLPAEYGGITHMSEADQKRILESTEVPPHLCCSDPEWLFRIYQDTMADVPAIIEILTKAMVQSSKQLDQEPKWSDDIAKHHIAPGFITDLKCLPSEKDETTSLLIKWSRPWNAAFIKLPQLQYEIWVQSPDDGKLDVFFTNETVLEITNAEDMPGYSVWVRAVAVQTKGPQSWTRC</sequence>
<keyword evidence="3 8" id="KW-0812">Transmembrane</keyword>
<dbReference type="GO" id="GO:0035269">
    <property type="term" value="P:protein O-linked glycosylation via mannose"/>
    <property type="evidence" value="ECO:0007669"/>
    <property type="project" value="TreeGrafter"/>
</dbReference>
<evidence type="ECO:0000313" key="11">
    <source>
        <dbReference type="Proteomes" id="UP001152320"/>
    </source>
</evidence>
<feature type="transmembrane region" description="Helical" evidence="8">
    <location>
        <begin position="45"/>
        <end position="66"/>
    </location>
</feature>
<dbReference type="Pfam" id="PF04577">
    <property type="entry name" value="Glyco_transf_61"/>
    <property type="match status" value="1"/>
</dbReference>
<accession>A0A9Q1HCT3</accession>
<evidence type="ECO:0000256" key="8">
    <source>
        <dbReference type="SAM" id="Phobius"/>
    </source>
</evidence>
<reference evidence="10" key="1">
    <citation type="submission" date="2021-10" db="EMBL/GenBank/DDBJ databases">
        <title>Tropical sea cucumber genome reveals ecological adaptation and Cuvierian tubules defense mechanism.</title>
        <authorList>
            <person name="Chen T."/>
        </authorList>
    </citation>
    <scope>NUCLEOTIDE SEQUENCE</scope>
    <source>
        <strain evidence="10">Nanhai2018</strain>
        <tissue evidence="10">Muscle</tissue>
    </source>
</reference>
<keyword evidence="5 8" id="KW-0472">Membrane</keyword>
<comment type="subcellular location">
    <subcellularLocation>
        <location evidence="7">Endomembrane system</location>
        <topology evidence="7">Single-pass membrane protein</topology>
    </subcellularLocation>
</comment>
<gene>
    <name evidence="10" type="ORF">HOLleu_12097</name>
</gene>
<evidence type="ECO:0000259" key="9">
    <source>
        <dbReference type="Pfam" id="PF04577"/>
    </source>
</evidence>
<evidence type="ECO:0000256" key="2">
    <source>
        <dbReference type="ARBA" id="ARBA00022679"/>
    </source>
</evidence>
<protein>
    <submittedName>
        <fullName evidence="10">Protein O-linked-mannose beta-1,4-N-acetylglucosaminyltransferase 2</fullName>
    </submittedName>
</protein>
<comment type="caution">
    <text evidence="10">The sequence shown here is derived from an EMBL/GenBank/DDBJ whole genome shotgun (WGS) entry which is preliminary data.</text>
</comment>
<dbReference type="GO" id="GO:0097363">
    <property type="term" value="F:protein O-acetylglucosaminyltransferase activity"/>
    <property type="evidence" value="ECO:0007669"/>
    <property type="project" value="TreeGrafter"/>
</dbReference>
<name>A0A9Q1HCT3_HOLLE</name>
<keyword evidence="2" id="KW-0808">Transferase</keyword>
<dbReference type="AlphaFoldDB" id="A0A9Q1HCT3"/>
<organism evidence="10 11">
    <name type="scientific">Holothuria leucospilota</name>
    <name type="common">Black long sea cucumber</name>
    <name type="synonym">Mertensiothuria leucospilota</name>
    <dbReference type="NCBI Taxonomy" id="206669"/>
    <lineage>
        <taxon>Eukaryota</taxon>
        <taxon>Metazoa</taxon>
        <taxon>Echinodermata</taxon>
        <taxon>Eleutherozoa</taxon>
        <taxon>Echinozoa</taxon>
        <taxon>Holothuroidea</taxon>
        <taxon>Aspidochirotacea</taxon>
        <taxon>Aspidochirotida</taxon>
        <taxon>Holothuriidae</taxon>
        <taxon>Holothuria</taxon>
    </lineage>
</organism>
<evidence type="ECO:0000256" key="3">
    <source>
        <dbReference type="ARBA" id="ARBA00022692"/>
    </source>
</evidence>
<keyword evidence="11" id="KW-1185">Reference proteome</keyword>
<evidence type="ECO:0000256" key="4">
    <source>
        <dbReference type="ARBA" id="ARBA00022989"/>
    </source>
</evidence>
<evidence type="ECO:0000313" key="10">
    <source>
        <dbReference type="EMBL" id="KAJ8041310.1"/>
    </source>
</evidence>
<dbReference type="InterPro" id="IPR049625">
    <property type="entry name" value="Glyco_transf_61_cat"/>
</dbReference>
<feature type="domain" description="Glycosyltransferase 61 catalytic" evidence="9">
    <location>
        <begin position="273"/>
        <end position="379"/>
    </location>
</feature>
<evidence type="ECO:0000256" key="1">
    <source>
        <dbReference type="ARBA" id="ARBA00022676"/>
    </source>
</evidence>
<dbReference type="PANTHER" id="PTHR20961">
    <property type="entry name" value="GLYCOSYLTRANSFERASE"/>
    <property type="match status" value="1"/>
</dbReference>
<keyword evidence="4 8" id="KW-1133">Transmembrane helix</keyword>
<evidence type="ECO:0000256" key="5">
    <source>
        <dbReference type="ARBA" id="ARBA00023136"/>
    </source>
</evidence>